<dbReference type="PROSITE" id="PS50096">
    <property type="entry name" value="IQ"/>
    <property type="match status" value="1"/>
</dbReference>
<dbReference type="PANTHER" id="PTHR32295:SF121">
    <property type="entry name" value="DUF4005 DOMAIN-CONTAINING PROTEIN"/>
    <property type="match status" value="1"/>
</dbReference>
<evidence type="ECO:0000256" key="2">
    <source>
        <dbReference type="ARBA" id="ARBA00024341"/>
    </source>
</evidence>
<evidence type="ECO:0000256" key="1">
    <source>
        <dbReference type="ARBA" id="ARBA00022860"/>
    </source>
</evidence>
<evidence type="ECO:0000313" key="3">
    <source>
        <dbReference type="EMBL" id="KAK3175649.1"/>
    </source>
</evidence>
<keyword evidence="4" id="KW-1185">Reference proteome</keyword>
<gene>
    <name evidence="3" type="ORF">Dsin_033113</name>
</gene>
<protein>
    <submittedName>
        <fullName evidence="3">Uncharacterized protein</fullName>
    </submittedName>
</protein>
<dbReference type="EMBL" id="JANJYJ010000410">
    <property type="protein sequence ID" value="KAK3175649.1"/>
    <property type="molecule type" value="Genomic_DNA"/>
</dbReference>
<dbReference type="Proteomes" id="UP001281410">
    <property type="component" value="Unassembled WGS sequence"/>
</dbReference>
<dbReference type="PANTHER" id="PTHR32295">
    <property type="entry name" value="IQ-DOMAIN 5-RELATED"/>
    <property type="match status" value="1"/>
</dbReference>
<comment type="similarity">
    <text evidence="2">Belongs to the IQD family.</text>
</comment>
<dbReference type="GO" id="GO:0005516">
    <property type="term" value="F:calmodulin binding"/>
    <property type="evidence" value="ECO:0007669"/>
    <property type="project" value="UniProtKB-KW"/>
</dbReference>
<dbReference type="AlphaFoldDB" id="A0AAD9ZC29"/>
<comment type="caution">
    <text evidence="3">The sequence shown here is derived from an EMBL/GenBank/DDBJ whole genome shotgun (WGS) entry which is preliminary data.</text>
</comment>
<sequence length="107" mass="12116">MATTAAAQAAVAQQRLRSFVLLNLVSCLETAKRALRVLKALVKLKALLRGHNVRKRANVAHRCMQALVRVQDRVRDYRKRLSNYSHEATTADSISIDHNSFYKKLTV</sequence>
<accession>A0AAD9ZC29</accession>
<organism evidence="3 4">
    <name type="scientific">Dipteronia sinensis</name>
    <dbReference type="NCBI Taxonomy" id="43782"/>
    <lineage>
        <taxon>Eukaryota</taxon>
        <taxon>Viridiplantae</taxon>
        <taxon>Streptophyta</taxon>
        <taxon>Embryophyta</taxon>
        <taxon>Tracheophyta</taxon>
        <taxon>Spermatophyta</taxon>
        <taxon>Magnoliopsida</taxon>
        <taxon>eudicotyledons</taxon>
        <taxon>Gunneridae</taxon>
        <taxon>Pentapetalae</taxon>
        <taxon>rosids</taxon>
        <taxon>malvids</taxon>
        <taxon>Sapindales</taxon>
        <taxon>Sapindaceae</taxon>
        <taxon>Hippocastanoideae</taxon>
        <taxon>Acereae</taxon>
        <taxon>Dipteronia</taxon>
    </lineage>
</organism>
<reference evidence="3" key="1">
    <citation type="journal article" date="2023" name="Plant J.">
        <title>Genome sequences and population genomics provide insights into the demographic history, inbreeding, and mutation load of two 'living fossil' tree species of Dipteronia.</title>
        <authorList>
            <person name="Feng Y."/>
            <person name="Comes H.P."/>
            <person name="Chen J."/>
            <person name="Zhu S."/>
            <person name="Lu R."/>
            <person name="Zhang X."/>
            <person name="Li P."/>
            <person name="Qiu J."/>
            <person name="Olsen K.M."/>
            <person name="Qiu Y."/>
        </authorList>
    </citation>
    <scope>NUCLEOTIDE SEQUENCE</scope>
    <source>
        <strain evidence="3">NBL</strain>
    </source>
</reference>
<keyword evidence="1" id="KW-0112">Calmodulin-binding</keyword>
<evidence type="ECO:0000313" key="4">
    <source>
        <dbReference type="Proteomes" id="UP001281410"/>
    </source>
</evidence>
<proteinExistence type="inferred from homology"/>
<name>A0AAD9ZC29_9ROSI</name>